<evidence type="ECO:0000313" key="3">
    <source>
        <dbReference type="Proteomes" id="UP000217507"/>
    </source>
</evidence>
<evidence type="ECO:0000256" key="1">
    <source>
        <dbReference type="SAM" id="Phobius"/>
    </source>
</evidence>
<keyword evidence="1" id="KW-0812">Transmembrane</keyword>
<dbReference type="EMBL" id="AP018216">
    <property type="protein sequence ID" value="BAY71114.1"/>
    <property type="molecule type" value="Genomic_DNA"/>
</dbReference>
<feature type="transmembrane region" description="Helical" evidence="1">
    <location>
        <begin position="72"/>
        <end position="105"/>
    </location>
</feature>
<protein>
    <submittedName>
        <fullName evidence="2">Uncharacterized protein</fullName>
    </submittedName>
</protein>
<feature type="transmembrane region" description="Helical" evidence="1">
    <location>
        <begin position="117"/>
        <end position="141"/>
    </location>
</feature>
<gene>
    <name evidence="2" type="ORF">NIES23_39280</name>
</gene>
<feature type="transmembrane region" description="Helical" evidence="1">
    <location>
        <begin position="7"/>
        <end position="27"/>
    </location>
</feature>
<evidence type="ECO:0000313" key="2">
    <source>
        <dbReference type="EMBL" id="BAY71114.1"/>
    </source>
</evidence>
<reference evidence="2 3" key="1">
    <citation type="submission" date="2017-06" db="EMBL/GenBank/DDBJ databases">
        <title>Genome sequencing of cyanobaciteial culture collection at National Institute for Environmental Studies (NIES).</title>
        <authorList>
            <person name="Hirose Y."/>
            <person name="Shimura Y."/>
            <person name="Fujisawa T."/>
            <person name="Nakamura Y."/>
            <person name="Kawachi M."/>
        </authorList>
    </citation>
    <scope>NUCLEOTIDE SEQUENCE [LARGE SCALE GENOMIC DNA]</scope>
    <source>
        <strain evidence="2 3">NIES-23</strain>
    </source>
</reference>
<feature type="transmembrane region" description="Helical" evidence="1">
    <location>
        <begin position="33"/>
        <end position="52"/>
    </location>
</feature>
<sequence length="149" mass="16432">MSILNKLPWTAIMLLLLSYSTLGWVLSEMKAPWAVWVILLLAIFFLVGSITAPYPKIANYSSVLLASSIRSFFVAVAGAFLFFIMIAWFRVFLDTLLVISAALLARIDFQSDGFTEWQAFIATLIVSIAGVGLGAFTNMLLTQKIMLGL</sequence>
<dbReference type="Proteomes" id="UP000217507">
    <property type="component" value="Chromosome"/>
</dbReference>
<accession>A0A1Z4KQ63</accession>
<organism evidence="2 3">
    <name type="scientific">Trichormus variabilis NIES-23</name>
    <dbReference type="NCBI Taxonomy" id="1973479"/>
    <lineage>
        <taxon>Bacteria</taxon>
        <taxon>Bacillati</taxon>
        <taxon>Cyanobacteriota</taxon>
        <taxon>Cyanophyceae</taxon>
        <taxon>Nostocales</taxon>
        <taxon>Nostocaceae</taxon>
        <taxon>Trichormus</taxon>
    </lineage>
</organism>
<dbReference type="AlphaFoldDB" id="A0A1Z4KQ63"/>
<name>A0A1Z4KQ63_ANAVA</name>
<proteinExistence type="predicted"/>
<keyword evidence="1" id="KW-1133">Transmembrane helix</keyword>
<keyword evidence="1" id="KW-0472">Membrane</keyword>